<dbReference type="EMBL" id="JANPWB010000002">
    <property type="protein sequence ID" value="KAJ1205453.1"/>
    <property type="molecule type" value="Genomic_DNA"/>
</dbReference>
<name>A0AAV7VVZ7_PLEWA</name>
<dbReference type="AlphaFoldDB" id="A0AAV7VVZ7"/>
<comment type="caution">
    <text evidence="2">The sequence shown here is derived from an EMBL/GenBank/DDBJ whole genome shotgun (WGS) entry which is preliminary data.</text>
</comment>
<gene>
    <name evidence="2" type="ORF">NDU88_000888</name>
</gene>
<evidence type="ECO:0000313" key="2">
    <source>
        <dbReference type="EMBL" id="KAJ1205453.1"/>
    </source>
</evidence>
<protein>
    <submittedName>
        <fullName evidence="2">Uncharacterized protein</fullName>
    </submittedName>
</protein>
<proteinExistence type="predicted"/>
<feature type="region of interest" description="Disordered" evidence="1">
    <location>
        <begin position="1"/>
        <end position="26"/>
    </location>
</feature>
<evidence type="ECO:0000256" key="1">
    <source>
        <dbReference type="SAM" id="MobiDB-lite"/>
    </source>
</evidence>
<evidence type="ECO:0000313" key="3">
    <source>
        <dbReference type="Proteomes" id="UP001066276"/>
    </source>
</evidence>
<organism evidence="2 3">
    <name type="scientific">Pleurodeles waltl</name>
    <name type="common">Iberian ribbed newt</name>
    <dbReference type="NCBI Taxonomy" id="8319"/>
    <lineage>
        <taxon>Eukaryota</taxon>
        <taxon>Metazoa</taxon>
        <taxon>Chordata</taxon>
        <taxon>Craniata</taxon>
        <taxon>Vertebrata</taxon>
        <taxon>Euteleostomi</taxon>
        <taxon>Amphibia</taxon>
        <taxon>Batrachia</taxon>
        <taxon>Caudata</taxon>
        <taxon>Salamandroidea</taxon>
        <taxon>Salamandridae</taxon>
        <taxon>Pleurodelinae</taxon>
        <taxon>Pleurodeles</taxon>
    </lineage>
</organism>
<sequence length="89" mass="9277">MSKKLQQSRGWAPLPGTTAAGLPTPTWTRRAAAGRLWVLVAAEGSHSTSLGAPGAGAAPPGWWLYHTRRRKRDLESWSPGAAAGGPCCG</sequence>
<dbReference type="Proteomes" id="UP001066276">
    <property type="component" value="Chromosome 1_2"/>
</dbReference>
<accession>A0AAV7VVZ7</accession>
<reference evidence="2" key="1">
    <citation type="journal article" date="2022" name="bioRxiv">
        <title>Sequencing and chromosome-scale assembly of the giantPleurodeles waltlgenome.</title>
        <authorList>
            <person name="Brown T."/>
            <person name="Elewa A."/>
            <person name="Iarovenko S."/>
            <person name="Subramanian E."/>
            <person name="Araus A.J."/>
            <person name="Petzold A."/>
            <person name="Susuki M."/>
            <person name="Suzuki K.-i.T."/>
            <person name="Hayashi T."/>
            <person name="Toyoda A."/>
            <person name="Oliveira C."/>
            <person name="Osipova E."/>
            <person name="Leigh N.D."/>
            <person name="Simon A."/>
            <person name="Yun M.H."/>
        </authorList>
    </citation>
    <scope>NUCLEOTIDE SEQUENCE</scope>
    <source>
        <strain evidence="2">20211129_DDA</strain>
        <tissue evidence="2">Liver</tissue>
    </source>
</reference>
<keyword evidence="3" id="KW-1185">Reference proteome</keyword>
<feature type="compositionally biased region" description="Low complexity" evidence="1">
    <location>
        <begin position="12"/>
        <end position="26"/>
    </location>
</feature>